<reference evidence="2 3" key="1">
    <citation type="submission" date="2024-07" db="EMBL/GenBank/DDBJ databases">
        <title>Novel bacterial strain Erwinia sp. OPT-41 promoting growth of various crops.</title>
        <authorList>
            <person name="Egorshina A."/>
            <person name="Lukyantsev M.A."/>
            <person name="Golubev S.N."/>
            <person name="Muratova A.Y."/>
            <person name="Bulygina E.A."/>
        </authorList>
    </citation>
    <scope>NUCLEOTIDE SEQUENCE [LARGE SCALE GENOMIC DNA]</scope>
    <source>
        <strain evidence="2 3">OPT-41</strain>
    </source>
</reference>
<dbReference type="Pfam" id="PF13561">
    <property type="entry name" value="adh_short_C2"/>
    <property type="match status" value="1"/>
</dbReference>
<organism evidence="2 3">
    <name type="scientific">Erwinia plantamica</name>
    <dbReference type="NCBI Taxonomy" id="3237104"/>
    <lineage>
        <taxon>Bacteria</taxon>
        <taxon>Pseudomonadati</taxon>
        <taxon>Pseudomonadota</taxon>
        <taxon>Gammaproteobacteria</taxon>
        <taxon>Enterobacterales</taxon>
        <taxon>Erwiniaceae</taxon>
        <taxon>Erwinia</taxon>
    </lineage>
</organism>
<protein>
    <submittedName>
        <fullName evidence="2">SDR family NAD(P)-dependent oxidoreductase</fullName>
        <ecNumber evidence="2">1.1.1.-</ecNumber>
    </submittedName>
</protein>
<dbReference type="PROSITE" id="PS00061">
    <property type="entry name" value="ADH_SHORT"/>
    <property type="match status" value="1"/>
</dbReference>
<evidence type="ECO:0000256" key="1">
    <source>
        <dbReference type="ARBA" id="ARBA00006484"/>
    </source>
</evidence>
<gene>
    <name evidence="2" type="ORF">AB3U87_01295</name>
</gene>
<evidence type="ECO:0000313" key="2">
    <source>
        <dbReference type="EMBL" id="MFG6074996.1"/>
    </source>
</evidence>
<dbReference type="PANTHER" id="PTHR42879:SF2">
    <property type="entry name" value="3-OXOACYL-[ACYL-CARRIER-PROTEIN] REDUCTASE FABG"/>
    <property type="match status" value="1"/>
</dbReference>
<keyword evidence="3" id="KW-1185">Reference proteome</keyword>
<comment type="caution">
    <text evidence="2">The sequence shown here is derived from an EMBL/GenBank/DDBJ whole genome shotgun (WGS) entry which is preliminary data.</text>
</comment>
<dbReference type="InterPro" id="IPR002347">
    <property type="entry name" value="SDR_fam"/>
</dbReference>
<dbReference type="EMBL" id="JBGCUC010000001">
    <property type="protein sequence ID" value="MFG6074996.1"/>
    <property type="molecule type" value="Genomic_DNA"/>
</dbReference>
<evidence type="ECO:0000313" key="3">
    <source>
        <dbReference type="Proteomes" id="UP001605250"/>
    </source>
</evidence>
<keyword evidence="2" id="KW-0560">Oxidoreductase</keyword>
<dbReference type="EC" id="1.1.1.-" evidence="2"/>
<dbReference type="Gene3D" id="3.40.50.720">
    <property type="entry name" value="NAD(P)-binding Rossmann-like Domain"/>
    <property type="match status" value="1"/>
</dbReference>
<dbReference type="CDD" id="cd05233">
    <property type="entry name" value="SDR_c"/>
    <property type="match status" value="1"/>
</dbReference>
<sequence>MKVLNENIAIVTGSNGGIGKEIVYSLLERNYQVFGLDLENDIVRDGFKFIRTDLMDLNALNENSFNDLPFGEYNLLINAAGIREIVPLLDLSLENWSAVYAINTTVPFLISRNFCRKLVAQNKEGSIVNIASVSGILAEPDRTAYVSSKHALIGLTKQFALEFGRQGIRCNSVSPAITRTGMTEHYFHEEATMKKIYSGMYSTRTGEPQDIAAVVNLLSDRNSQFINGANFVIDGGWTCGKDL</sequence>
<dbReference type="PANTHER" id="PTHR42879">
    <property type="entry name" value="3-OXOACYL-(ACYL-CARRIER-PROTEIN) REDUCTASE"/>
    <property type="match status" value="1"/>
</dbReference>
<dbReference type="InterPro" id="IPR020904">
    <property type="entry name" value="Sc_DH/Rdtase_CS"/>
</dbReference>
<name>A0ABW7CFL0_9GAMM</name>
<dbReference type="PRINTS" id="PR00080">
    <property type="entry name" value="SDRFAMILY"/>
</dbReference>
<dbReference type="GO" id="GO:0016491">
    <property type="term" value="F:oxidoreductase activity"/>
    <property type="evidence" value="ECO:0007669"/>
    <property type="project" value="UniProtKB-KW"/>
</dbReference>
<dbReference type="SUPFAM" id="SSF51735">
    <property type="entry name" value="NAD(P)-binding Rossmann-fold domains"/>
    <property type="match status" value="1"/>
</dbReference>
<dbReference type="Proteomes" id="UP001605250">
    <property type="component" value="Unassembled WGS sequence"/>
</dbReference>
<accession>A0ABW7CFL0</accession>
<dbReference type="RefSeq" id="WP_394148127.1">
    <property type="nucleotide sequence ID" value="NZ_JBGCUC010000001.1"/>
</dbReference>
<comment type="similarity">
    <text evidence="1">Belongs to the short-chain dehydrogenases/reductases (SDR) family.</text>
</comment>
<proteinExistence type="inferred from homology"/>
<dbReference type="InterPro" id="IPR036291">
    <property type="entry name" value="NAD(P)-bd_dom_sf"/>
</dbReference>
<dbReference type="PRINTS" id="PR00081">
    <property type="entry name" value="GDHRDH"/>
</dbReference>
<dbReference type="InterPro" id="IPR050259">
    <property type="entry name" value="SDR"/>
</dbReference>